<dbReference type="EMBL" id="VGJX01000262">
    <property type="protein sequence ID" value="MBM3274590.1"/>
    <property type="molecule type" value="Genomic_DNA"/>
</dbReference>
<protein>
    <recommendedName>
        <fullName evidence="5">Dystroglycan-type cadherin-like domain-containing protein</fullName>
    </recommendedName>
</protein>
<evidence type="ECO:0000256" key="2">
    <source>
        <dbReference type="SAM" id="SignalP"/>
    </source>
</evidence>
<evidence type="ECO:0000313" key="3">
    <source>
        <dbReference type="EMBL" id="MBM3274590.1"/>
    </source>
</evidence>
<name>A0A937X5K2_9BACT</name>
<proteinExistence type="predicted"/>
<reference evidence="3 4" key="1">
    <citation type="submission" date="2019-03" db="EMBL/GenBank/DDBJ databases">
        <title>Lake Tanganyika Metagenome-Assembled Genomes (MAGs).</title>
        <authorList>
            <person name="Tran P."/>
        </authorList>
    </citation>
    <scope>NUCLEOTIDE SEQUENCE [LARGE SCALE GENOMIC DNA]</scope>
    <source>
        <strain evidence="3">K_DeepCast_65m_m2_236</strain>
    </source>
</reference>
<accession>A0A937X5K2</accession>
<evidence type="ECO:0000256" key="1">
    <source>
        <dbReference type="SAM" id="MobiDB-lite"/>
    </source>
</evidence>
<evidence type="ECO:0000313" key="4">
    <source>
        <dbReference type="Proteomes" id="UP000703893"/>
    </source>
</evidence>
<feature type="compositionally biased region" description="Polar residues" evidence="1">
    <location>
        <begin position="47"/>
        <end position="59"/>
    </location>
</feature>
<dbReference type="Proteomes" id="UP000703893">
    <property type="component" value="Unassembled WGS sequence"/>
</dbReference>
<keyword evidence="2" id="KW-0732">Signal</keyword>
<gene>
    <name evidence="3" type="ORF">FJZ00_05535</name>
</gene>
<comment type="caution">
    <text evidence="3">The sequence shown here is derived from an EMBL/GenBank/DDBJ whole genome shotgun (WGS) entry which is preliminary data.</text>
</comment>
<feature type="region of interest" description="Disordered" evidence="1">
    <location>
        <begin position="36"/>
        <end position="59"/>
    </location>
</feature>
<feature type="signal peptide" evidence="2">
    <location>
        <begin position="1"/>
        <end position="19"/>
    </location>
</feature>
<dbReference type="PROSITE" id="PS51257">
    <property type="entry name" value="PROKAR_LIPOPROTEIN"/>
    <property type="match status" value="1"/>
</dbReference>
<evidence type="ECO:0008006" key="5">
    <source>
        <dbReference type="Google" id="ProtNLM"/>
    </source>
</evidence>
<sequence length="161" mass="16422">MKSSWIMAASAIATIAVGAGCKYTSVLVADSTHPGGGSSIGAAPSQKAPTVTTTPSNDTGPIILNSFDANPTNVVTKSDKITFTVNAYSTNKAAMEYSWSTTKGTLSGTRGQTVFWTPQKTDGSLESGTATVQVLITDTDGAVKKADVNLQIAADGSATVK</sequence>
<organism evidence="3 4">
    <name type="scientific">Candidatus Tanganyikabacteria bacterium</name>
    <dbReference type="NCBI Taxonomy" id="2961651"/>
    <lineage>
        <taxon>Bacteria</taxon>
        <taxon>Bacillati</taxon>
        <taxon>Candidatus Sericytochromatia</taxon>
        <taxon>Candidatus Tanganyikabacteria</taxon>
    </lineage>
</organism>
<feature type="chain" id="PRO_5037942361" description="Dystroglycan-type cadherin-like domain-containing protein" evidence="2">
    <location>
        <begin position="20"/>
        <end position="161"/>
    </location>
</feature>
<dbReference type="AlphaFoldDB" id="A0A937X5K2"/>